<proteinExistence type="predicted"/>
<protein>
    <submittedName>
        <fullName evidence="1">Uncharacterized protein</fullName>
    </submittedName>
</protein>
<dbReference type="Proteomes" id="UP001474421">
    <property type="component" value="Unassembled WGS sequence"/>
</dbReference>
<evidence type="ECO:0000313" key="2">
    <source>
        <dbReference type="Proteomes" id="UP001474421"/>
    </source>
</evidence>
<feature type="non-terminal residue" evidence="1">
    <location>
        <position position="235"/>
    </location>
</feature>
<dbReference type="EMBL" id="JAOTOJ010000002">
    <property type="protein sequence ID" value="KAK9405935.1"/>
    <property type="molecule type" value="Genomic_DNA"/>
</dbReference>
<reference evidence="1 2" key="1">
    <citation type="journal article" date="2024" name="Proc. Natl. Acad. Sci. U.S.A.">
        <title>The genetic regulatory architecture and epigenomic basis for age-related changes in rattlesnake venom.</title>
        <authorList>
            <person name="Hogan M.P."/>
            <person name="Holding M.L."/>
            <person name="Nystrom G.S."/>
            <person name="Colston T.J."/>
            <person name="Bartlett D.A."/>
            <person name="Mason A.J."/>
            <person name="Ellsworth S.A."/>
            <person name="Rautsaw R.M."/>
            <person name="Lawrence K.C."/>
            <person name="Strickland J.L."/>
            <person name="He B."/>
            <person name="Fraser P."/>
            <person name="Margres M.J."/>
            <person name="Gilbert D.M."/>
            <person name="Gibbs H.L."/>
            <person name="Parkinson C.L."/>
            <person name="Rokyta D.R."/>
        </authorList>
    </citation>
    <scope>NUCLEOTIDE SEQUENCE [LARGE SCALE GENOMIC DNA]</scope>
    <source>
        <strain evidence="1">DRR0105</strain>
    </source>
</reference>
<name>A0AAW1BUX7_CROAD</name>
<dbReference type="AlphaFoldDB" id="A0AAW1BUX7"/>
<organism evidence="1 2">
    <name type="scientific">Crotalus adamanteus</name>
    <name type="common">Eastern diamondback rattlesnake</name>
    <dbReference type="NCBI Taxonomy" id="8729"/>
    <lineage>
        <taxon>Eukaryota</taxon>
        <taxon>Metazoa</taxon>
        <taxon>Chordata</taxon>
        <taxon>Craniata</taxon>
        <taxon>Vertebrata</taxon>
        <taxon>Euteleostomi</taxon>
        <taxon>Lepidosauria</taxon>
        <taxon>Squamata</taxon>
        <taxon>Bifurcata</taxon>
        <taxon>Unidentata</taxon>
        <taxon>Episquamata</taxon>
        <taxon>Toxicofera</taxon>
        <taxon>Serpentes</taxon>
        <taxon>Colubroidea</taxon>
        <taxon>Viperidae</taxon>
        <taxon>Crotalinae</taxon>
        <taxon>Crotalus</taxon>
    </lineage>
</organism>
<comment type="caution">
    <text evidence="1">The sequence shown here is derived from an EMBL/GenBank/DDBJ whole genome shotgun (WGS) entry which is preliminary data.</text>
</comment>
<gene>
    <name evidence="1" type="ORF">NXF25_004709</name>
</gene>
<evidence type="ECO:0000313" key="1">
    <source>
        <dbReference type="EMBL" id="KAK9405935.1"/>
    </source>
</evidence>
<accession>A0AAW1BUX7</accession>
<keyword evidence="2" id="KW-1185">Reference proteome</keyword>
<sequence length="235" mass="26689">MFVFSVPNKSDVFSFSPKTSCKVSFEMDPQTFLLSQVPAEEAISWAPVNQLGGWCRRRPAWSVSMKTPEAHCVGKEEPVGIPGEVKMDTDALLKDIEEYNRQSLLNHKSEPQVKTPDPSLQPDWDEESQIADLETFKGKDSIVEGVVNWEDITVVELPPQYPYDCLRNGESDMIFQIGSDGMIQEFEKRSHLRGSSPENLPTRKKIHQEEFGAEQLQEPTQWGVFFDPKISEPVE</sequence>